<name>A0A368VJ15_9ACTN</name>
<accession>A0A368VJ15</accession>
<comment type="caution">
    <text evidence="1">The sequence shown here is derived from an EMBL/GenBank/DDBJ whole genome shotgun (WGS) entry which is preliminary data.</text>
</comment>
<keyword evidence="2" id="KW-1185">Reference proteome</keyword>
<reference evidence="1 2" key="1">
    <citation type="submission" date="2018-07" db="EMBL/GenBank/DDBJ databases">
        <title>Genomic Encyclopedia of Type Strains, Phase III (KMG-III): the genomes of soil and plant-associated and newly described type strains.</title>
        <authorList>
            <person name="Whitman W."/>
        </authorList>
    </citation>
    <scope>NUCLEOTIDE SEQUENCE [LARGE SCALE GENOMIC DNA]</scope>
    <source>
        <strain evidence="1 2">CECT 8575</strain>
    </source>
</reference>
<dbReference type="EMBL" id="QPJC01000015">
    <property type="protein sequence ID" value="RCW39654.1"/>
    <property type="molecule type" value="Genomic_DNA"/>
</dbReference>
<organism evidence="1 2">
    <name type="scientific">Halopolyspora algeriensis</name>
    <dbReference type="NCBI Taxonomy" id="1500506"/>
    <lineage>
        <taxon>Bacteria</taxon>
        <taxon>Bacillati</taxon>
        <taxon>Actinomycetota</taxon>
        <taxon>Actinomycetes</taxon>
        <taxon>Actinomycetes incertae sedis</taxon>
        <taxon>Halopolyspora</taxon>
    </lineage>
</organism>
<gene>
    <name evidence="1" type="ORF">DFQ14_11530</name>
</gene>
<dbReference type="AlphaFoldDB" id="A0A368VJ15"/>
<dbReference type="Proteomes" id="UP000253495">
    <property type="component" value="Unassembled WGS sequence"/>
</dbReference>
<sequence>MVAMASLGIHEKHCSQTAVVSRVLPKTSRFWIAAWAEPACSGEKVCPMLFERRNSDRSCRENRLEGEGDG</sequence>
<protein>
    <submittedName>
        <fullName evidence="1">Uncharacterized protein</fullName>
    </submittedName>
</protein>
<evidence type="ECO:0000313" key="2">
    <source>
        <dbReference type="Proteomes" id="UP000253495"/>
    </source>
</evidence>
<evidence type="ECO:0000313" key="1">
    <source>
        <dbReference type="EMBL" id="RCW39654.1"/>
    </source>
</evidence>
<proteinExistence type="predicted"/>